<feature type="transmembrane region" description="Helical" evidence="1">
    <location>
        <begin position="107"/>
        <end position="132"/>
    </location>
</feature>
<reference evidence="2" key="1">
    <citation type="submission" date="2021-06" db="EMBL/GenBank/DDBJ databases">
        <authorList>
            <person name="Hodson N. C."/>
            <person name="Mongue J. A."/>
            <person name="Jaron S. K."/>
        </authorList>
    </citation>
    <scope>NUCLEOTIDE SEQUENCE</scope>
</reference>
<sequence>MNSFAFGLSTSVLVWTASAICNVIAKWIGNSMFRVPGILLPVLIFLFLIFLYARWWTKKTSLLFYAAFFPTLVWNSFDFLTFVDFWLKPSKGFLSEYVDMDEALIHNFWMTGIIIFDAFVLGAVNYLILYLIHNGRSFLIPVTPPLIATPILITINEPES</sequence>
<dbReference type="Proteomes" id="UP000708208">
    <property type="component" value="Unassembled WGS sequence"/>
</dbReference>
<comment type="caution">
    <text evidence="2">The sequence shown here is derived from an EMBL/GenBank/DDBJ whole genome shotgun (WGS) entry which is preliminary data.</text>
</comment>
<dbReference type="EMBL" id="CAJVCH010019776">
    <property type="protein sequence ID" value="CAG7687574.1"/>
    <property type="molecule type" value="Genomic_DNA"/>
</dbReference>
<evidence type="ECO:0000313" key="2">
    <source>
        <dbReference type="EMBL" id="CAG7687574.1"/>
    </source>
</evidence>
<keyword evidence="1" id="KW-0812">Transmembrane</keyword>
<accession>A0A8J2JRN7</accession>
<keyword evidence="1" id="KW-1133">Transmembrane helix</keyword>
<organism evidence="2 3">
    <name type="scientific">Allacma fusca</name>
    <dbReference type="NCBI Taxonomy" id="39272"/>
    <lineage>
        <taxon>Eukaryota</taxon>
        <taxon>Metazoa</taxon>
        <taxon>Ecdysozoa</taxon>
        <taxon>Arthropoda</taxon>
        <taxon>Hexapoda</taxon>
        <taxon>Collembola</taxon>
        <taxon>Symphypleona</taxon>
        <taxon>Sminthuridae</taxon>
        <taxon>Allacma</taxon>
    </lineage>
</organism>
<gene>
    <name evidence="2" type="ORF">AFUS01_LOCUS3305</name>
</gene>
<evidence type="ECO:0000256" key="1">
    <source>
        <dbReference type="SAM" id="Phobius"/>
    </source>
</evidence>
<feature type="non-terminal residue" evidence="2">
    <location>
        <position position="1"/>
    </location>
</feature>
<keyword evidence="1" id="KW-0472">Membrane</keyword>
<name>A0A8J2JRN7_9HEXA</name>
<evidence type="ECO:0000313" key="3">
    <source>
        <dbReference type="Proteomes" id="UP000708208"/>
    </source>
</evidence>
<feature type="transmembrane region" description="Helical" evidence="1">
    <location>
        <begin position="62"/>
        <end position="87"/>
    </location>
</feature>
<protein>
    <submittedName>
        <fullName evidence="2">Uncharacterized protein</fullName>
    </submittedName>
</protein>
<proteinExistence type="predicted"/>
<keyword evidence="3" id="KW-1185">Reference proteome</keyword>
<feature type="transmembrane region" description="Helical" evidence="1">
    <location>
        <begin position="35"/>
        <end position="55"/>
    </location>
</feature>
<dbReference type="AlphaFoldDB" id="A0A8J2JRN7"/>